<dbReference type="Proteomes" id="UP001642464">
    <property type="component" value="Unassembled WGS sequence"/>
</dbReference>
<accession>A0ABP0N736</accession>
<proteinExistence type="predicted"/>
<name>A0ABP0N736_9DINO</name>
<sequence>MPAVQVRGRRGENGSSSTGTVVGLLIGVGWAWPYVAITQLDAGVCDVAASLVRARQGKQSFVRASELLSGTVRAGPFSSLQSTWRLSEPSSSAANGSRLTAAQSEAPLRGRMKLRRAVAKLARKRMRWGGKEAVPGRRLGGEVPSSKELVPESHPVENIFTIPDTLRPEEAEALIAKSEEAGFEVQTSRGPAYGEALRHHWRISFDDPRYAQALWDSGLGQCLKQTLRGPRNRQPIGLNENIRIYKYSGGDVFGQHVDGSNQTSLGQTEYTLLVYLSGVNEGLVGGETVFYSHHKEVLRVTPKTGEGGREVRAAFRCGLWLGRTVPPGRAHVAGEAPAAATCQDRVE</sequence>
<evidence type="ECO:0000256" key="1">
    <source>
        <dbReference type="ARBA" id="ARBA00022723"/>
    </source>
</evidence>
<dbReference type="Gene3D" id="2.60.120.620">
    <property type="entry name" value="q2cbj1_9rhob like domain"/>
    <property type="match status" value="1"/>
</dbReference>
<evidence type="ECO:0000313" key="3">
    <source>
        <dbReference type="EMBL" id="CAK9059595.1"/>
    </source>
</evidence>
<evidence type="ECO:0008006" key="5">
    <source>
        <dbReference type="Google" id="ProtNLM"/>
    </source>
</evidence>
<organism evidence="3 4">
    <name type="scientific">Durusdinium trenchii</name>
    <dbReference type="NCBI Taxonomy" id="1381693"/>
    <lineage>
        <taxon>Eukaryota</taxon>
        <taxon>Sar</taxon>
        <taxon>Alveolata</taxon>
        <taxon>Dinophyceae</taxon>
        <taxon>Suessiales</taxon>
        <taxon>Symbiodiniaceae</taxon>
        <taxon>Durusdinium</taxon>
    </lineage>
</organism>
<evidence type="ECO:0000313" key="4">
    <source>
        <dbReference type="Proteomes" id="UP001642464"/>
    </source>
</evidence>
<protein>
    <recommendedName>
        <fullName evidence="5">Prolyl 4-hydroxylase alpha subunit domain-containing protein</fullName>
    </recommendedName>
</protein>
<reference evidence="3 4" key="1">
    <citation type="submission" date="2024-02" db="EMBL/GenBank/DDBJ databases">
        <authorList>
            <person name="Chen Y."/>
            <person name="Shah S."/>
            <person name="Dougan E. K."/>
            <person name="Thang M."/>
            <person name="Chan C."/>
        </authorList>
    </citation>
    <scope>NUCLEOTIDE SEQUENCE [LARGE SCALE GENOMIC DNA]</scope>
</reference>
<dbReference type="PANTHER" id="PTHR10869:SF236">
    <property type="entry name" value="PROLYL 4-HYDROXYLASE ALPHA SUBUNIT DOMAIN-CONTAINING PROTEIN"/>
    <property type="match status" value="1"/>
</dbReference>
<evidence type="ECO:0000256" key="2">
    <source>
        <dbReference type="ARBA" id="ARBA00023004"/>
    </source>
</evidence>
<keyword evidence="2" id="KW-0408">Iron</keyword>
<gene>
    <name evidence="3" type="ORF">SCF082_LOCUS31542</name>
</gene>
<keyword evidence="4" id="KW-1185">Reference proteome</keyword>
<keyword evidence="1" id="KW-0479">Metal-binding</keyword>
<comment type="caution">
    <text evidence="3">The sequence shown here is derived from an EMBL/GenBank/DDBJ whole genome shotgun (WGS) entry which is preliminary data.</text>
</comment>
<dbReference type="PANTHER" id="PTHR10869">
    <property type="entry name" value="PROLYL 4-HYDROXYLASE ALPHA SUBUNIT"/>
    <property type="match status" value="1"/>
</dbReference>
<dbReference type="EMBL" id="CAXAMM010026780">
    <property type="protein sequence ID" value="CAK9059595.1"/>
    <property type="molecule type" value="Genomic_DNA"/>
</dbReference>
<dbReference type="InterPro" id="IPR045054">
    <property type="entry name" value="P4HA-like"/>
</dbReference>